<dbReference type="KEGG" id="vg:62611733"/>
<sequence length="80" mass="9130">MIKELGMRVYSEWTPSNGPGIVAAKCINGRIEYLEGYEDNEELVDYAKSFIEDDTDFIVLYDTGELEYGYDGDGDIFELQ</sequence>
<evidence type="ECO:0000313" key="1">
    <source>
        <dbReference type="EMBL" id="ATI15763.1"/>
    </source>
</evidence>
<keyword evidence="2" id="KW-1185">Reference proteome</keyword>
<reference evidence="1 2" key="1">
    <citation type="submission" date="2017-09" db="EMBL/GenBank/DDBJ databases">
        <title>Phage vB_EcoM_PHB05 against multidrug-resistant shiga toxin-producing Escherichia.</title>
        <authorList>
            <person name="Chen Y."/>
            <person name="Song J."/>
            <person name="Wu B."/>
        </authorList>
    </citation>
    <scope>NUCLEOTIDE SEQUENCE [LARGE SCALE GENOMIC DNA]</scope>
    <source>
        <strain evidence="1">Wastewater</strain>
    </source>
</reference>
<evidence type="ECO:0000313" key="2">
    <source>
        <dbReference type="Proteomes" id="UP000230824"/>
    </source>
</evidence>
<accession>A0A291LAB0</accession>
<proteinExistence type="predicted"/>
<name>A0A291LAB0_9CAUD</name>
<dbReference type="Proteomes" id="UP000230824">
    <property type="component" value="Segment"/>
</dbReference>
<dbReference type="RefSeq" id="YP_009984389.1">
    <property type="nucleotide sequence ID" value="NC_052652.1"/>
</dbReference>
<protein>
    <submittedName>
        <fullName evidence="1">Uncharacterized protein</fullName>
    </submittedName>
</protein>
<dbReference type="GeneID" id="62611733"/>
<organism evidence="1 2">
    <name type="scientific">Escherichia phage vB_EcoM_PHB05</name>
    <dbReference type="NCBI Taxonomy" id="2041347"/>
    <lineage>
        <taxon>Viruses</taxon>
        <taxon>Duplodnaviria</taxon>
        <taxon>Heunggongvirae</taxon>
        <taxon>Uroviricota</taxon>
        <taxon>Caudoviricetes</taxon>
        <taxon>Stephanstirmvirinae</taxon>
        <taxon>Justusliebigvirus</taxon>
        <taxon>Justusliebigvirus PHB05</taxon>
    </lineage>
</organism>
<dbReference type="EMBL" id="MF805809">
    <property type="protein sequence ID" value="ATI15763.1"/>
    <property type="molecule type" value="Genomic_DNA"/>
</dbReference>